<name>A0A1L3KLP4_9VIRU</name>
<dbReference type="GO" id="GO:0039694">
    <property type="term" value="P:viral RNA genome replication"/>
    <property type="evidence" value="ECO:0007669"/>
    <property type="project" value="InterPro"/>
</dbReference>
<dbReference type="GO" id="GO:0003723">
    <property type="term" value="F:RNA binding"/>
    <property type="evidence" value="ECO:0007669"/>
    <property type="project" value="InterPro"/>
</dbReference>
<protein>
    <submittedName>
        <fullName evidence="5">RdRp</fullName>
    </submittedName>
</protein>
<dbReference type="InterPro" id="IPR007094">
    <property type="entry name" value="RNA-dir_pol_PSvirus"/>
</dbReference>
<keyword evidence="2" id="KW-0548">Nucleotidyltransferase</keyword>
<evidence type="ECO:0000259" key="4">
    <source>
        <dbReference type="PROSITE" id="PS50507"/>
    </source>
</evidence>
<dbReference type="GO" id="GO:0006351">
    <property type="term" value="P:DNA-templated transcription"/>
    <property type="evidence" value="ECO:0007669"/>
    <property type="project" value="InterPro"/>
</dbReference>
<feature type="domain" description="RdRp catalytic" evidence="4">
    <location>
        <begin position="192"/>
        <end position="305"/>
    </location>
</feature>
<evidence type="ECO:0000256" key="2">
    <source>
        <dbReference type="ARBA" id="ARBA00022695"/>
    </source>
</evidence>
<dbReference type="PROSITE" id="PS50507">
    <property type="entry name" value="RDRP_SSRNA_POS"/>
    <property type="match status" value="1"/>
</dbReference>
<dbReference type="GO" id="GO:0003968">
    <property type="term" value="F:RNA-directed RNA polymerase activity"/>
    <property type="evidence" value="ECO:0007669"/>
    <property type="project" value="InterPro"/>
</dbReference>
<evidence type="ECO:0000256" key="1">
    <source>
        <dbReference type="ARBA" id="ARBA00022679"/>
    </source>
</evidence>
<organism evidence="5">
    <name type="scientific">Wenling partiti-like virus 11</name>
    <dbReference type="NCBI Taxonomy" id="1923517"/>
    <lineage>
        <taxon>Viruses</taxon>
        <taxon>Riboviria</taxon>
    </lineage>
</organism>
<evidence type="ECO:0000313" key="5">
    <source>
        <dbReference type="EMBL" id="APG78340.1"/>
    </source>
</evidence>
<accession>A0A1L3KLP4</accession>
<dbReference type="EMBL" id="KX884225">
    <property type="protein sequence ID" value="APG78340.1"/>
    <property type="molecule type" value="Genomic_RNA"/>
</dbReference>
<dbReference type="Pfam" id="PF00680">
    <property type="entry name" value="RdRP_1"/>
    <property type="match status" value="1"/>
</dbReference>
<evidence type="ECO:0000256" key="3">
    <source>
        <dbReference type="ARBA" id="ARBA00022953"/>
    </source>
</evidence>
<dbReference type="InterPro" id="IPR001205">
    <property type="entry name" value="RNA-dir_pol_C"/>
</dbReference>
<sequence>MNQALARVRAEKWTRSCTDSVALKQFTCKYYATQRKARRVNWDKDRLQAIVDDVYQLLSPYAPLEPLHTGNVRDAFSDLHRSAGESFSGEKFRYKSEITDKELMYAEDILFKHGSGIDQKLPKYKIAFRTQIRKVQAKRRVILISPGPLAMIEKKWAYGVQKIMKQHGSPFGSNHNWYQGSSLNIERQFDHPDTKSFDFSSFDHSSPPFLTKMIFDMMERLFVMSPRDTCIFRGICRSHLSAVAFYKNKTLSLKGGIRTGSSFTHVIGTLTGLIMTRYIFGNDVESIHYGDDLLVKTPLSIKRSCELSEKTSFTFALHKSNAGINWLGLKFRRGKWLLADPTKRWAQLFYPAQPYAFTPRVQAALLTCGADPMRQVLLKYLRKKPERATVQPMLNELIYNLNESNPDPSETNIFNLELVMKRFFKLE</sequence>
<dbReference type="SUPFAM" id="SSF56672">
    <property type="entry name" value="DNA/RNA polymerases"/>
    <property type="match status" value="1"/>
</dbReference>
<keyword evidence="1" id="KW-0808">Transferase</keyword>
<reference evidence="5" key="1">
    <citation type="journal article" date="2016" name="Nature">
        <title>Redefining the invertebrate RNA virosphere.</title>
        <authorList>
            <person name="Shi M."/>
            <person name="Lin X.D."/>
            <person name="Tian J.H."/>
            <person name="Chen L.J."/>
            <person name="Chen X."/>
            <person name="Li C.X."/>
            <person name="Qin X.C."/>
            <person name="Li J."/>
            <person name="Cao J.P."/>
            <person name="Eden J.S."/>
            <person name="Buchmann J."/>
            <person name="Wang W."/>
            <person name="Xu J."/>
            <person name="Holmes E.C."/>
            <person name="Zhang Y.Z."/>
        </authorList>
    </citation>
    <scope>NUCLEOTIDE SEQUENCE</scope>
    <source>
        <strain evidence="5">WLJQ9539</strain>
    </source>
</reference>
<dbReference type="InterPro" id="IPR043502">
    <property type="entry name" value="DNA/RNA_pol_sf"/>
</dbReference>
<keyword evidence="3" id="KW-0693">Viral RNA replication</keyword>
<proteinExistence type="predicted"/>